<dbReference type="InterPro" id="IPR019080">
    <property type="entry name" value="YqaJ_viral_recombinase"/>
</dbReference>
<dbReference type="InterPro" id="IPR051703">
    <property type="entry name" value="NF-kappa-B_Signaling_Reg"/>
</dbReference>
<proteinExistence type="predicted"/>
<accession>A0A3A1YAB8</accession>
<evidence type="ECO:0000313" key="3">
    <source>
        <dbReference type="Proteomes" id="UP000265691"/>
    </source>
</evidence>
<name>A0A3A1YAB8_9GAMM</name>
<dbReference type="InterPro" id="IPR011335">
    <property type="entry name" value="Restrct_endonuc-II-like"/>
</dbReference>
<dbReference type="Pfam" id="PF09588">
    <property type="entry name" value="YqaJ"/>
    <property type="match status" value="1"/>
</dbReference>
<evidence type="ECO:0000259" key="1">
    <source>
        <dbReference type="Pfam" id="PF09588"/>
    </source>
</evidence>
<dbReference type="EMBL" id="NRHC01000002">
    <property type="protein sequence ID" value="RIY34481.1"/>
    <property type="molecule type" value="Genomic_DNA"/>
</dbReference>
<dbReference type="PANTHER" id="PTHR46609">
    <property type="entry name" value="EXONUCLEASE, PHAGE-TYPE/RECB, C-TERMINAL DOMAIN-CONTAINING PROTEIN"/>
    <property type="match status" value="1"/>
</dbReference>
<reference evidence="2 3" key="1">
    <citation type="submission" date="2017-08" db="EMBL/GenBank/DDBJ databases">
        <title>Reclassification of Bisgaard taxon 37 and 44.</title>
        <authorList>
            <person name="Christensen H."/>
        </authorList>
    </citation>
    <scope>NUCLEOTIDE SEQUENCE [LARGE SCALE GENOMIC DNA]</scope>
    <source>
        <strain evidence="2 3">B96_3</strain>
    </source>
</reference>
<dbReference type="CDD" id="cd22343">
    <property type="entry name" value="PDDEXK_lambda_exonuclease-like"/>
    <property type="match status" value="1"/>
</dbReference>
<dbReference type="Gene3D" id="3.90.320.10">
    <property type="match status" value="1"/>
</dbReference>
<feature type="domain" description="YqaJ viral recombinase" evidence="1">
    <location>
        <begin position="19"/>
        <end position="181"/>
    </location>
</feature>
<dbReference type="AlphaFoldDB" id="A0A3A1YAB8"/>
<protein>
    <recommendedName>
        <fullName evidence="1">YqaJ viral recombinase domain-containing protein</fullName>
    </recommendedName>
</protein>
<keyword evidence="3" id="KW-1185">Reference proteome</keyword>
<dbReference type="RefSeq" id="WP_119524228.1">
    <property type="nucleotide sequence ID" value="NZ_NRHC01000002.1"/>
</dbReference>
<dbReference type="PANTHER" id="PTHR46609:SF6">
    <property type="entry name" value="EXONUCLEASE, PHAGE-TYPE_RECB, C-TERMINAL DOMAIN-CONTAINING PROTEIN-RELATED"/>
    <property type="match status" value="1"/>
</dbReference>
<gene>
    <name evidence="2" type="ORF">CKF54_00355</name>
</gene>
<dbReference type="OrthoDB" id="1245848at2"/>
<comment type="caution">
    <text evidence="2">The sequence shown here is derived from an EMBL/GenBank/DDBJ whole genome shotgun (WGS) entry which is preliminary data.</text>
</comment>
<evidence type="ECO:0000313" key="2">
    <source>
        <dbReference type="EMBL" id="RIY34481.1"/>
    </source>
</evidence>
<sequence length="364" mass="42042">MKLNLPNCYEITAEQRTPEWFKARSTRFTASNAKVYAKVLKRGGTSVETLRAIDSIAFARARKDQEDYFLTLAELEEPRNPMLVDRGIVGESYAFRFYKEAYLPQGYTLAQCGLLVMKDYDYIAGSPDGLIFDNNGNLEGLIEIKTLSAENHKALADFRDPKYINEDYILQMEHQLLVTGAKYCHFVAFRPECNVDNMLVVLTIKADPERQKIYLERLETLNKEVEEKVAKIRQLPQTTSYEEALKLSGIGHAAYTEIAKKVKVDYILYSGFGQQIVDRSDLPDYAELLQTVPTLYEQKHKTKEIVAEYLEDNPHYKIHATRGLEWKAKRWYYGKLMREATAEEQENSKKEFEDQYEQLLGGAF</sequence>
<dbReference type="SUPFAM" id="SSF52980">
    <property type="entry name" value="Restriction endonuclease-like"/>
    <property type="match status" value="1"/>
</dbReference>
<dbReference type="Proteomes" id="UP000265691">
    <property type="component" value="Unassembled WGS sequence"/>
</dbReference>
<organism evidence="2 3">
    <name type="scientific">Psittacicella hinzii</name>
    <dbReference type="NCBI Taxonomy" id="2028575"/>
    <lineage>
        <taxon>Bacteria</taxon>
        <taxon>Pseudomonadati</taxon>
        <taxon>Pseudomonadota</taxon>
        <taxon>Gammaproteobacteria</taxon>
        <taxon>Pasteurellales</taxon>
        <taxon>Psittacicellaceae</taxon>
        <taxon>Psittacicella</taxon>
    </lineage>
</organism>
<dbReference type="InterPro" id="IPR011604">
    <property type="entry name" value="PDDEXK-like_dom_sf"/>
</dbReference>